<evidence type="ECO:0000256" key="4">
    <source>
        <dbReference type="ARBA" id="ARBA00022679"/>
    </source>
</evidence>
<dbReference type="HAMAP" id="MF_01007">
    <property type="entry name" value="16SrRNA_methyltr_H"/>
    <property type="match status" value="1"/>
</dbReference>
<feature type="binding site" evidence="6">
    <location>
        <position position="116"/>
    </location>
    <ligand>
        <name>S-adenosyl-L-methionine</name>
        <dbReference type="ChEBI" id="CHEBI:59789"/>
    </ligand>
</feature>
<feature type="binding site" evidence="6">
    <location>
        <position position="109"/>
    </location>
    <ligand>
        <name>S-adenosyl-L-methionine</name>
        <dbReference type="ChEBI" id="CHEBI:59789"/>
    </ligand>
</feature>
<dbReference type="EMBL" id="BAAAPZ010000019">
    <property type="protein sequence ID" value="GAA2106615.1"/>
    <property type="molecule type" value="Genomic_DNA"/>
</dbReference>
<keyword evidence="3 6" id="KW-0489">Methyltransferase</keyword>
<dbReference type="Pfam" id="PF01795">
    <property type="entry name" value="Methyltransf_5"/>
    <property type="match status" value="1"/>
</dbReference>
<dbReference type="EC" id="2.1.1.199" evidence="6"/>
<evidence type="ECO:0000256" key="1">
    <source>
        <dbReference type="ARBA" id="ARBA00010396"/>
    </source>
</evidence>
<comment type="caution">
    <text evidence="6">Lacks conserved residue(s) required for the propagation of feature annotation.</text>
</comment>
<accession>A0ABN2X930</accession>
<name>A0ABN2X930_9MICO</name>
<dbReference type="NCBIfam" id="TIGR00006">
    <property type="entry name" value="16S rRNA (cytosine(1402)-N(4))-methyltransferase RsmH"/>
    <property type="match status" value="1"/>
</dbReference>
<gene>
    <name evidence="6 8" type="primary">rsmH</name>
    <name evidence="8" type="ORF">GCM10009823_32860</name>
</gene>
<dbReference type="InterPro" id="IPR002903">
    <property type="entry name" value="RsmH"/>
</dbReference>
<dbReference type="PANTHER" id="PTHR11265:SF0">
    <property type="entry name" value="12S RRNA N4-METHYLCYTIDINE METHYLTRANSFERASE"/>
    <property type="match status" value="1"/>
</dbReference>
<feature type="compositionally biased region" description="Basic residues" evidence="7">
    <location>
        <begin position="205"/>
        <end position="220"/>
    </location>
</feature>
<dbReference type="InterPro" id="IPR029063">
    <property type="entry name" value="SAM-dependent_MTases_sf"/>
</dbReference>
<evidence type="ECO:0000256" key="3">
    <source>
        <dbReference type="ARBA" id="ARBA00022603"/>
    </source>
</evidence>
<evidence type="ECO:0000313" key="8">
    <source>
        <dbReference type="EMBL" id="GAA2106615.1"/>
    </source>
</evidence>
<organism evidence="8 9">
    <name type="scientific">Brevibacterium salitolerans</name>
    <dbReference type="NCBI Taxonomy" id="1403566"/>
    <lineage>
        <taxon>Bacteria</taxon>
        <taxon>Bacillati</taxon>
        <taxon>Actinomycetota</taxon>
        <taxon>Actinomycetes</taxon>
        <taxon>Micrococcales</taxon>
        <taxon>Brevibacteriaceae</taxon>
        <taxon>Brevibacterium</taxon>
    </lineage>
</organism>
<keyword evidence="5 6" id="KW-0949">S-adenosyl-L-methionine</keyword>
<comment type="similarity">
    <text evidence="1 6">Belongs to the methyltransferase superfamily. RsmH family.</text>
</comment>
<protein>
    <recommendedName>
        <fullName evidence="6">Ribosomal RNA small subunit methyltransferase H</fullName>
        <ecNumber evidence="6">2.1.1.199</ecNumber>
    </recommendedName>
    <alternativeName>
        <fullName evidence="6">16S rRNA m(4)C1402 methyltransferase</fullName>
    </alternativeName>
    <alternativeName>
        <fullName evidence="6">rRNA (cytosine-N(4)-)-methyltransferase RsmH</fullName>
    </alternativeName>
</protein>
<evidence type="ECO:0000256" key="5">
    <source>
        <dbReference type="ARBA" id="ARBA00022691"/>
    </source>
</evidence>
<dbReference type="SUPFAM" id="SSF53335">
    <property type="entry name" value="S-adenosyl-L-methionine-dependent methyltransferases"/>
    <property type="match status" value="1"/>
</dbReference>
<sequence length="343" mass="36948">MEQFAHTPVLLERCVELVGVGVEAARAAGSVPVVVDGTLGMGGHTEGILAAFPDARVIGLDRDQEALSRARARLEPFGERFTGVHAVDDELEEVLAHLGLSEISSILLDLGVSSLQLDEDERGFSYSRPAPLDMRMDQSAGLTAAEVLNTYPEAEIARILREYGEEREARRIARAVVADREERPWETSDQLAGLLERVVGDGPGGRRKGGAAQRKRSHPAKRTFQALRIEVNRELDSLSTALPAALSALHVGGTAVVESYQSLEDVIVKRVFAAGLTDQAPPELPVVPEEMRAWLAPLTRGAEKADAAEIERNPRSASVRLRAVQKIGSTPAPARAAGGRGRR</sequence>
<evidence type="ECO:0000313" key="9">
    <source>
        <dbReference type="Proteomes" id="UP001500984"/>
    </source>
</evidence>
<proteinExistence type="inferred from homology"/>
<feature type="binding site" evidence="6">
    <location>
        <position position="61"/>
    </location>
    <ligand>
        <name>S-adenosyl-L-methionine</name>
        <dbReference type="ChEBI" id="CHEBI:59789"/>
    </ligand>
</feature>
<keyword evidence="9" id="KW-1185">Reference proteome</keyword>
<keyword evidence="6" id="KW-0963">Cytoplasm</keyword>
<comment type="catalytic activity">
    <reaction evidence="6">
        <text>cytidine(1402) in 16S rRNA + S-adenosyl-L-methionine = N(4)-methylcytidine(1402) in 16S rRNA + S-adenosyl-L-homocysteine + H(+)</text>
        <dbReference type="Rhea" id="RHEA:42928"/>
        <dbReference type="Rhea" id="RHEA-COMP:10286"/>
        <dbReference type="Rhea" id="RHEA-COMP:10287"/>
        <dbReference type="ChEBI" id="CHEBI:15378"/>
        <dbReference type="ChEBI" id="CHEBI:57856"/>
        <dbReference type="ChEBI" id="CHEBI:59789"/>
        <dbReference type="ChEBI" id="CHEBI:74506"/>
        <dbReference type="ChEBI" id="CHEBI:82748"/>
        <dbReference type="EC" id="2.1.1.199"/>
    </reaction>
</comment>
<keyword evidence="4 6" id="KW-0808">Transferase</keyword>
<keyword evidence="2 6" id="KW-0698">rRNA processing</keyword>
<dbReference type="Gene3D" id="3.40.50.150">
    <property type="entry name" value="Vaccinia Virus protein VP39"/>
    <property type="match status" value="1"/>
</dbReference>
<evidence type="ECO:0000256" key="6">
    <source>
        <dbReference type="HAMAP-Rule" id="MF_01007"/>
    </source>
</evidence>
<comment type="caution">
    <text evidence="8">The sequence shown here is derived from an EMBL/GenBank/DDBJ whole genome shotgun (WGS) entry which is preliminary data.</text>
</comment>
<feature type="region of interest" description="Disordered" evidence="7">
    <location>
        <begin position="198"/>
        <end position="220"/>
    </location>
</feature>
<comment type="subcellular location">
    <subcellularLocation>
        <location evidence="6">Cytoplasm</location>
    </subcellularLocation>
</comment>
<dbReference type="InterPro" id="IPR023397">
    <property type="entry name" value="SAM-dep_MeTrfase_MraW_recog"/>
</dbReference>
<dbReference type="Proteomes" id="UP001500984">
    <property type="component" value="Unassembled WGS sequence"/>
</dbReference>
<reference evidence="8 9" key="1">
    <citation type="journal article" date="2019" name="Int. J. Syst. Evol. Microbiol.">
        <title>The Global Catalogue of Microorganisms (GCM) 10K type strain sequencing project: providing services to taxonomists for standard genome sequencing and annotation.</title>
        <authorList>
            <consortium name="The Broad Institute Genomics Platform"/>
            <consortium name="The Broad Institute Genome Sequencing Center for Infectious Disease"/>
            <person name="Wu L."/>
            <person name="Ma J."/>
        </authorList>
    </citation>
    <scope>NUCLEOTIDE SEQUENCE [LARGE SCALE GENOMIC DNA]</scope>
    <source>
        <strain evidence="8 9">JCM 15900</strain>
    </source>
</reference>
<dbReference type="RefSeq" id="WP_291793954.1">
    <property type="nucleotide sequence ID" value="NZ_BAAAPZ010000019.1"/>
</dbReference>
<evidence type="ECO:0000256" key="7">
    <source>
        <dbReference type="SAM" id="MobiDB-lite"/>
    </source>
</evidence>
<dbReference type="PANTHER" id="PTHR11265">
    <property type="entry name" value="S-ADENOSYL-METHYLTRANSFERASE MRAW"/>
    <property type="match status" value="1"/>
</dbReference>
<dbReference type="PIRSF" id="PIRSF004486">
    <property type="entry name" value="MraW"/>
    <property type="match status" value="1"/>
</dbReference>
<dbReference type="Gene3D" id="1.10.150.170">
    <property type="entry name" value="Putative methyltransferase TM0872, insert domain"/>
    <property type="match status" value="1"/>
</dbReference>
<feature type="binding site" evidence="6">
    <location>
        <begin position="42"/>
        <end position="44"/>
    </location>
    <ligand>
        <name>S-adenosyl-L-methionine</name>
        <dbReference type="ChEBI" id="CHEBI:59789"/>
    </ligand>
</feature>
<dbReference type="SUPFAM" id="SSF81799">
    <property type="entry name" value="Putative methyltransferase TM0872, insert domain"/>
    <property type="match status" value="1"/>
</dbReference>
<comment type="function">
    <text evidence="6">Specifically methylates the N4 position of cytidine in position 1402 (C1402) of 16S rRNA.</text>
</comment>
<evidence type="ECO:0000256" key="2">
    <source>
        <dbReference type="ARBA" id="ARBA00022552"/>
    </source>
</evidence>